<keyword evidence="7 19" id="KW-0812">Transmembrane</keyword>
<comment type="catalytic activity">
    <reaction evidence="16">
        <text>Ca(2+)(in) = Ca(2+)(out)</text>
        <dbReference type="Rhea" id="RHEA:29671"/>
        <dbReference type="ChEBI" id="CHEBI:29108"/>
    </reaction>
</comment>
<dbReference type="InterPro" id="IPR000086">
    <property type="entry name" value="NUDIX_hydrolase_dom"/>
</dbReference>
<keyword evidence="4" id="KW-1003">Cell membrane</keyword>
<keyword evidence="12 19" id="KW-0472">Membrane</keyword>
<keyword evidence="5" id="KW-0109">Calcium transport</keyword>
<proteinExistence type="inferred from homology"/>
<dbReference type="GO" id="GO:0099604">
    <property type="term" value="F:ligand-gated calcium channel activity"/>
    <property type="evidence" value="ECO:0007669"/>
    <property type="project" value="TreeGrafter"/>
</dbReference>
<evidence type="ECO:0000256" key="19">
    <source>
        <dbReference type="SAM" id="Phobius"/>
    </source>
</evidence>
<dbReference type="Ensembl" id="ENSTMTT00000011929.1">
    <property type="protein sequence ID" value="ENSTMTP00000011544.1"/>
    <property type="gene ID" value="ENSTMTG00000006442.1"/>
</dbReference>
<evidence type="ECO:0000259" key="20">
    <source>
        <dbReference type="PROSITE" id="PS51462"/>
    </source>
</evidence>
<dbReference type="InterPro" id="IPR041491">
    <property type="entry name" value="TRPM_SLOG"/>
</dbReference>
<evidence type="ECO:0000256" key="17">
    <source>
        <dbReference type="ARBA" id="ARBA00070987"/>
    </source>
</evidence>
<evidence type="ECO:0000256" key="6">
    <source>
        <dbReference type="ARBA" id="ARBA00022673"/>
    </source>
</evidence>
<dbReference type="CDD" id="cd03670">
    <property type="entry name" value="NUDIX_ADPRase_Nudt9"/>
    <property type="match status" value="1"/>
</dbReference>
<dbReference type="Pfam" id="PF18139">
    <property type="entry name" value="LSDAT_euk"/>
    <property type="match status" value="1"/>
</dbReference>
<keyword evidence="22" id="KW-1185">Reference proteome</keyword>
<dbReference type="PANTHER" id="PTHR13800:SF2">
    <property type="entry name" value="TRANSIENT RECEPTOR POTENTIAL CATION CHANNEL SUBFAMILY M MEMBER 2"/>
    <property type="match status" value="1"/>
</dbReference>
<feature type="region of interest" description="Disordered" evidence="18">
    <location>
        <begin position="1131"/>
        <end position="1151"/>
    </location>
</feature>
<dbReference type="Pfam" id="PF25969">
    <property type="entry name" value="NUDT9_N"/>
    <property type="match status" value="1"/>
</dbReference>
<accession>A0A674IVY6</accession>
<comment type="similarity">
    <text evidence="2">Belongs to the transient receptor (TC 1.A.4) family. LTrpC subfamily. TRPM2 sub-subfamily.</text>
</comment>
<feature type="transmembrane region" description="Helical" evidence="19">
    <location>
        <begin position="703"/>
        <end position="724"/>
    </location>
</feature>
<keyword evidence="3" id="KW-0813">Transport</keyword>
<dbReference type="Pfam" id="PF25508">
    <property type="entry name" value="TRPM2"/>
    <property type="match status" value="1"/>
</dbReference>
<evidence type="ECO:0000256" key="7">
    <source>
        <dbReference type="ARBA" id="ARBA00022692"/>
    </source>
</evidence>
<feature type="transmembrane region" description="Helical" evidence="19">
    <location>
        <begin position="745"/>
        <end position="768"/>
    </location>
</feature>
<sequence length="1413" mass="162101">CGHMEESHSNLSSWIPENIKKKECVYFVESSQMSDTGRVMCECGYPREQHLEEATKSSVFLGKEWDPKRHIQEMPTDAFGDISFAGLGPKVGKYVRVSADTPPCIIYQLMTQHWGLDVPNLLISVTGGAKNFNMMPRLKNVFRRGLVKVAQTTGAWIITGGSHAGVMKQVGEAVRDFSMSSSCKEGEIVTIGIATWGTVYNRGSLICPMGGFPAEYVLDEESQGNLSCLDSNHSHFILVDDGTHGRYGVEISLRTRLEKFISEQTKVKGGVAIKIPIVCVVLEGGPGTLDTIYNAITNGTPCVIVEGSGRVADVIAQVANRPVPEITISLIQKKLSILFRDTYELFTEGKIVEWTKKIQDIVRSRQLLTIFREGKDGQQDVDVAILQSLLKASRNRVHFGHENWDHQLKLAVAWNRVDIARSEIFTDDHEWKPADLHPVMAAALIANKPDFVKLFLEQGVRLKEFVTWDTLIYLYENMAPSSLFHGKLQKVLVEEKERSAFSKVPGIQLHHVSQVLRELLGDSTQPLYPKPKHAERHRLSIAVPHIKLNVQGVSLRSLYKRSAGRVTFTMDPVRDLLIWAIVQSRKELAEIIWAQSQDCIAGALACSKILKELSKEEDDTDSMEEMLTLAEEYEHRAIGVFTECYRKDEERAQKLLIRVSEAWGKTTCLQLALEAKNMNFVSHGGIQAFLTKVWWGKLCVDNGLWRVILCMVFFPLIYTSFVTFREKRLQPMSCLTRTRAFFTAPVVIFHLNILSYFSFLWLFAYILMIDFQATPSWREYVIYFWLFSLVCEETRQLFYDPDGFGLLKMASLYFSDFWNKLDVCAILIFIAGLICRWIPSTLYPGRIILSLAFIIFCLRLMHIFTVSKTLGPKIIIVKRMMKDVFFFLFLLAVWVVSFGVAKQAILIHNEERVDWIFRGVVYHSYLTIFGQIPSYIDGVNFNLDQCSPNGTDPYKPKCPESNKDKRPVFPEWLTVILLCLYLLFTNILLLNLLIAMFNYTFQQVQEHTDQIWKFQRHDLIEEYHGRPAAPPPFILFNHLQLFVKRVLLRQPAKRHKQLKEKLEKNEEAALLSWETYLKENYLQHQQCREKQNMEQKIRDVAQRYRPLSPPVPRVPFLVPLKPVRKKAFTTTTSTFPSKAPELKEYGSEEKPEETTALYHVSARNLLYPSSSTVRFPVPDEKVPWEVGERHCREQGPWMGDLSLEALSKINYNAMDGLINRQSFHGTYAVQNRLPLNPMGRTGLRGRGSLRFFGPNRALHPIVTRWRRNMDGSIYRKSLKKMLEVLVVKSPVSDHWALPGGSLEPGESLPLKLKRVLRREFWPQFQNLLNQGAEVYKGYVDDPRNTDNAWIETVAINMHFEDQSDVQMKRLNSFLQGSDPEPCVWWQLVDKRIPLYANHKELLQKVTALLGAYY</sequence>
<evidence type="ECO:0000256" key="2">
    <source>
        <dbReference type="ARBA" id="ARBA00009501"/>
    </source>
</evidence>
<dbReference type="GO" id="GO:0005886">
    <property type="term" value="C:plasma membrane"/>
    <property type="evidence" value="ECO:0007669"/>
    <property type="project" value="UniProtKB-SubCell"/>
</dbReference>
<keyword evidence="9" id="KW-0106">Calcium</keyword>
<organism evidence="21 22">
    <name type="scientific">Terrapene triunguis</name>
    <name type="common">Three-toed box turtle</name>
    <dbReference type="NCBI Taxonomy" id="2587831"/>
    <lineage>
        <taxon>Eukaryota</taxon>
        <taxon>Metazoa</taxon>
        <taxon>Chordata</taxon>
        <taxon>Craniata</taxon>
        <taxon>Vertebrata</taxon>
        <taxon>Euteleostomi</taxon>
        <taxon>Archelosauria</taxon>
        <taxon>Testudinata</taxon>
        <taxon>Testudines</taxon>
        <taxon>Cryptodira</taxon>
        <taxon>Durocryptodira</taxon>
        <taxon>Testudinoidea</taxon>
        <taxon>Emydidae</taxon>
        <taxon>Terrapene</taxon>
    </lineage>
</organism>
<feature type="transmembrane region" description="Helical" evidence="19">
    <location>
        <begin position="972"/>
        <end position="994"/>
    </location>
</feature>
<dbReference type="GeneTree" id="ENSGT00940000156404"/>
<evidence type="ECO:0000256" key="14">
    <source>
        <dbReference type="ARBA" id="ARBA00023303"/>
    </source>
</evidence>
<dbReference type="Pfam" id="PF00520">
    <property type="entry name" value="Ion_trans"/>
    <property type="match status" value="1"/>
</dbReference>
<evidence type="ECO:0000256" key="18">
    <source>
        <dbReference type="SAM" id="MobiDB-lite"/>
    </source>
</evidence>
<evidence type="ECO:0000313" key="21">
    <source>
        <dbReference type="Ensembl" id="ENSTMTP00000011544.1"/>
    </source>
</evidence>
<reference evidence="21" key="2">
    <citation type="submission" date="2025-09" db="UniProtKB">
        <authorList>
            <consortium name="Ensembl"/>
        </authorList>
    </citation>
    <scope>IDENTIFICATION</scope>
</reference>
<keyword evidence="14" id="KW-0407">Ion channel</keyword>
<keyword evidence="6" id="KW-0107">Calcium channel</keyword>
<evidence type="ECO:0000256" key="3">
    <source>
        <dbReference type="ARBA" id="ARBA00022448"/>
    </source>
</evidence>
<evidence type="ECO:0000256" key="16">
    <source>
        <dbReference type="ARBA" id="ARBA00036634"/>
    </source>
</evidence>
<evidence type="ECO:0000256" key="8">
    <source>
        <dbReference type="ARBA" id="ARBA00022723"/>
    </source>
</evidence>
<dbReference type="InterPro" id="IPR015797">
    <property type="entry name" value="NUDIX_hydrolase-like_dom_sf"/>
</dbReference>
<evidence type="ECO:0000256" key="10">
    <source>
        <dbReference type="ARBA" id="ARBA00022989"/>
    </source>
</evidence>
<dbReference type="InterPro" id="IPR050927">
    <property type="entry name" value="TRPM"/>
</dbReference>
<evidence type="ECO:0000256" key="1">
    <source>
        <dbReference type="ARBA" id="ARBA00004651"/>
    </source>
</evidence>
<gene>
    <name evidence="21" type="primary">TRPM2</name>
</gene>
<comment type="subcellular location">
    <subcellularLocation>
        <location evidence="1">Cell membrane</location>
        <topology evidence="1">Multi-pass membrane protein</topology>
    </subcellularLocation>
</comment>
<dbReference type="SUPFAM" id="SSF55811">
    <property type="entry name" value="Nudix"/>
    <property type="match status" value="1"/>
</dbReference>
<keyword evidence="10 19" id="KW-1133">Transmembrane helix</keyword>
<evidence type="ECO:0000256" key="13">
    <source>
        <dbReference type="ARBA" id="ARBA00023157"/>
    </source>
</evidence>
<keyword evidence="8" id="KW-0479">Metal-binding</keyword>
<evidence type="ECO:0000256" key="11">
    <source>
        <dbReference type="ARBA" id="ARBA00023065"/>
    </source>
</evidence>
<dbReference type="Gene3D" id="3.90.79.10">
    <property type="entry name" value="Nucleoside Triphosphate Pyrophosphohydrolase"/>
    <property type="match status" value="1"/>
</dbReference>
<dbReference type="PROSITE" id="PS51462">
    <property type="entry name" value="NUDIX"/>
    <property type="match status" value="1"/>
</dbReference>
<name>A0A674IVY6_9SAUR</name>
<dbReference type="Gene3D" id="3.40.50.450">
    <property type="match status" value="1"/>
</dbReference>
<evidence type="ECO:0000256" key="4">
    <source>
        <dbReference type="ARBA" id="ARBA00022475"/>
    </source>
</evidence>
<dbReference type="GO" id="GO:0051209">
    <property type="term" value="P:release of sequestered calcium ion into cytosol"/>
    <property type="evidence" value="ECO:0007669"/>
    <property type="project" value="TreeGrafter"/>
</dbReference>
<dbReference type="PANTHER" id="PTHR13800">
    <property type="entry name" value="TRANSIENT RECEPTOR POTENTIAL CATION CHANNEL, SUBFAMILY M, MEMBER 6"/>
    <property type="match status" value="1"/>
</dbReference>
<dbReference type="FunFam" id="3.90.79.10:FF:000047">
    <property type="entry name" value="Transient receptor potential cation channel subfamily M member 2"/>
    <property type="match status" value="1"/>
</dbReference>
<feature type="domain" description="Nudix hydrolase" evidence="20">
    <location>
        <begin position="1264"/>
        <end position="1408"/>
    </location>
</feature>
<dbReference type="InterPro" id="IPR005821">
    <property type="entry name" value="Ion_trans_dom"/>
</dbReference>
<evidence type="ECO:0000256" key="5">
    <source>
        <dbReference type="ARBA" id="ARBA00022568"/>
    </source>
</evidence>
<feature type="transmembrane region" description="Helical" evidence="19">
    <location>
        <begin position="884"/>
        <end position="905"/>
    </location>
</feature>
<dbReference type="InterPro" id="IPR057366">
    <property type="entry name" value="TRPM-like"/>
</dbReference>
<evidence type="ECO:0000256" key="15">
    <source>
        <dbReference type="ARBA" id="ARBA00036239"/>
    </source>
</evidence>
<reference evidence="21" key="1">
    <citation type="submission" date="2025-08" db="UniProtKB">
        <authorList>
            <consortium name="Ensembl"/>
        </authorList>
    </citation>
    <scope>IDENTIFICATION</scope>
</reference>
<dbReference type="GO" id="GO:0046872">
    <property type="term" value="F:metal ion binding"/>
    <property type="evidence" value="ECO:0007669"/>
    <property type="project" value="UniProtKB-KW"/>
</dbReference>
<feature type="transmembrane region" description="Helical" evidence="19">
    <location>
        <begin position="845"/>
        <end position="864"/>
    </location>
</feature>
<keyword evidence="13" id="KW-1015">Disulfide bond</keyword>
<feature type="compositionally biased region" description="Basic and acidic residues" evidence="18">
    <location>
        <begin position="1140"/>
        <end position="1151"/>
    </location>
</feature>
<comment type="catalytic activity">
    <reaction evidence="15">
        <text>Na(+)(in) = Na(+)(out)</text>
        <dbReference type="Rhea" id="RHEA:34963"/>
        <dbReference type="ChEBI" id="CHEBI:29101"/>
    </reaction>
</comment>
<keyword evidence="11" id="KW-0406">Ion transport</keyword>
<evidence type="ECO:0000256" key="9">
    <source>
        <dbReference type="ARBA" id="ARBA00022837"/>
    </source>
</evidence>
<evidence type="ECO:0000313" key="22">
    <source>
        <dbReference type="Proteomes" id="UP000472274"/>
    </source>
</evidence>
<evidence type="ECO:0000256" key="12">
    <source>
        <dbReference type="ARBA" id="ARBA00023136"/>
    </source>
</evidence>
<protein>
    <recommendedName>
        <fullName evidence="17">Transient receptor potential cation channel subfamily M member 2</fullName>
    </recommendedName>
</protein>
<dbReference type="Proteomes" id="UP000472274">
    <property type="component" value="Unplaced"/>
</dbReference>
<feature type="transmembrane region" description="Helical" evidence="19">
    <location>
        <begin position="819"/>
        <end position="839"/>
    </location>
</feature>